<protein>
    <submittedName>
        <fullName evidence="5">MarR family transcriptional regulator</fullName>
    </submittedName>
    <submittedName>
        <fullName evidence="6">Regulatory protein MerR</fullName>
    </submittedName>
</protein>
<dbReference type="RefSeq" id="WP_024364208.1">
    <property type="nucleotide sequence ID" value="NZ_BJNS01000021.1"/>
</dbReference>
<dbReference type="PANTHER" id="PTHR30204">
    <property type="entry name" value="REDOX-CYCLING DRUG-SENSING TRANSCRIPTIONAL ACTIVATOR SOXR"/>
    <property type="match status" value="1"/>
</dbReference>
<reference evidence="5 7" key="1">
    <citation type="submission" date="2017-03" db="EMBL/GenBank/DDBJ databases">
        <title>The whole genome sequencing and assembly of Lysinibacillus sphaericus DSM 28T strain.</title>
        <authorList>
            <person name="Lee Y.-J."/>
            <person name="Yi H."/>
            <person name="Bahn Y.-S."/>
            <person name="Kim J.F."/>
            <person name="Lee D.-W."/>
        </authorList>
    </citation>
    <scope>NUCLEOTIDE SEQUENCE [LARGE SCALE GENOMIC DNA]</scope>
    <source>
        <strain evidence="5 7">DSM 28</strain>
    </source>
</reference>
<dbReference type="Gene3D" id="3.40.50.280">
    <property type="entry name" value="Cobalamin-binding domain"/>
    <property type="match status" value="1"/>
</dbReference>
<evidence type="ECO:0000256" key="3">
    <source>
        <dbReference type="ARBA" id="ARBA00023163"/>
    </source>
</evidence>
<dbReference type="Proteomes" id="UP000238825">
    <property type="component" value="Chromosome"/>
</dbReference>
<dbReference type="SMART" id="SM00422">
    <property type="entry name" value="HTH_MERR"/>
    <property type="match status" value="1"/>
</dbReference>
<keyword evidence="3" id="KW-0804">Transcription</keyword>
<dbReference type="AlphaFoldDB" id="A0A2S0JX59"/>
<dbReference type="InterPro" id="IPR047057">
    <property type="entry name" value="MerR_fam"/>
</dbReference>
<dbReference type="GO" id="GO:0046872">
    <property type="term" value="F:metal ion binding"/>
    <property type="evidence" value="ECO:0007669"/>
    <property type="project" value="InterPro"/>
</dbReference>
<organism evidence="5 7">
    <name type="scientific">Lysinibacillus sphaericus</name>
    <name type="common">Bacillus sphaericus</name>
    <dbReference type="NCBI Taxonomy" id="1421"/>
    <lineage>
        <taxon>Bacteria</taxon>
        <taxon>Bacillati</taxon>
        <taxon>Bacillota</taxon>
        <taxon>Bacilli</taxon>
        <taxon>Bacillales</taxon>
        <taxon>Bacillaceae</taxon>
        <taxon>Lysinibacillus</taxon>
    </lineage>
</organism>
<keyword evidence="1" id="KW-0805">Transcription regulation</keyword>
<dbReference type="Pfam" id="PF13411">
    <property type="entry name" value="MerR_1"/>
    <property type="match status" value="1"/>
</dbReference>
<keyword evidence="2" id="KW-0238">DNA-binding</keyword>
<gene>
    <name evidence="6" type="primary">ycgE</name>
    <name evidence="5" type="ORF">LS41612_04975</name>
    <name evidence="6" type="ORF">NCTC10338_03777</name>
</gene>
<dbReference type="EMBL" id="CP019980">
    <property type="protein sequence ID" value="AVK95671.1"/>
    <property type="molecule type" value="Genomic_DNA"/>
</dbReference>
<evidence type="ECO:0000256" key="2">
    <source>
        <dbReference type="ARBA" id="ARBA00023125"/>
    </source>
</evidence>
<name>A0A2S0JX59_LYSSH</name>
<dbReference type="GO" id="GO:0003677">
    <property type="term" value="F:DNA binding"/>
    <property type="evidence" value="ECO:0007669"/>
    <property type="project" value="UniProtKB-KW"/>
</dbReference>
<dbReference type="EMBL" id="UFSZ01000001">
    <property type="protein sequence ID" value="SUV18600.1"/>
    <property type="molecule type" value="Genomic_DNA"/>
</dbReference>
<dbReference type="InterPro" id="IPR000551">
    <property type="entry name" value="MerR-type_HTH_dom"/>
</dbReference>
<evidence type="ECO:0000313" key="6">
    <source>
        <dbReference type="EMBL" id="SUV18600.1"/>
    </source>
</evidence>
<evidence type="ECO:0000313" key="7">
    <source>
        <dbReference type="Proteomes" id="UP000238825"/>
    </source>
</evidence>
<dbReference type="InterPro" id="IPR036724">
    <property type="entry name" value="Cobalamin-bd_sf"/>
</dbReference>
<dbReference type="Proteomes" id="UP000255295">
    <property type="component" value="Unassembled WGS sequence"/>
</dbReference>
<dbReference type="Gene3D" id="1.10.1240.10">
    <property type="entry name" value="Methionine synthase domain"/>
    <property type="match status" value="1"/>
</dbReference>
<sequence>MTSVNSTTWHYNIKQVSEVTGLSKQVIRKWEERYQLVEPKRLDNGHRVYTEQDIQILLKVRKLSEQGYSIKQAATVVKTMEPEQESDSKPIPVPTIHHEMNDYVFLLLEKGAHCDEIEINRILQDAHYALGLPKFLSTVVIPLLHEVGMRWEKAEWSEYQEAVITMVIRDYLVQIRRNYQYKDNAPLIMGACLPGEYHEVPLHILLLQAMLLGWKSFLIGSSPALGAIESLVSKFQPQIVILSALTTMPFEMHPALLQQLEDFASKYPSIQFYLGGAGAIEYTKDKDLHFIKIAQTIEEVFQ</sequence>
<evidence type="ECO:0000313" key="8">
    <source>
        <dbReference type="Proteomes" id="UP000255295"/>
    </source>
</evidence>
<feature type="domain" description="HTH merR-type" evidence="4">
    <location>
        <begin position="10"/>
        <end position="79"/>
    </location>
</feature>
<proteinExistence type="predicted"/>
<dbReference type="InterPro" id="IPR009061">
    <property type="entry name" value="DNA-bd_dom_put_sf"/>
</dbReference>
<dbReference type="CDD" id="cd01104">
    <property type="entry name" value="HTH_MlrA-CarA"/>
    <property type="match status" value="1"/>
</dbReference>
<evidence type="ECO:0000259" key="4">
    <source>
        <dbReference type="PROSITE" id="PS50937"/>
    </source>
</evidence>
<evidence type="ECO:0000256" key="1">
    <source>
        <dbReference type="ARBA" id="ARBA00023015"/>
    </source>
</evidence>
<dbReference type="PANTHER" id="PTHR30204:SF67">
    <property type="entry name" value="HTH-TYPE TRANSCRIPTIONAL REGULATOR MLRA-RELATED"/>
    <property type="match status" value="1"/>
</dbReference>
<dbReference type="GO" id="GO:0031419">
    <property type="term" value="F:cobalamin binding"/>
    <property type="evidence" value="ECO:0007669"/>
    <property type="project" value="InterPro"/>
</dbReference>
<reference evidence="6 8" key="2">
    <citation type="submission" date="2018-06" db="EMBL/GenBank/DDBJ databases">
        <authorList>
            <consortium name="Pathogen Informatics"/>
            <person name="Doyle S."/>
        </authorList>
    </citation>
    <scope>NUCLEOTIDE SEQUENCE [LARGE SCALE GENOMIC DNA]</scope>
    <source>
        <strain evidence="6 8">NCTC10338</strain>
    </source>
</reference>
<dbReference type="PROSITE" id="PS50937">
    <property type="entry name" value="HTH_MERR_2"/>
    <property type="match status" value="1"/>
</dbReference>
<dbReference type="InterPro" id="IPR036594">
    <property type="entry name" value="Meth_synthase_dom"/>
</dbReference>
<accession>A0A2S0JX59</accession>
<dbReference type="Gene3D" id="1.10.1660.10">
    <property type="match status" value="1"/>
</dbReference>
<dbReference type="SUPFAM" id="SSF52242">
    <property type="entry name" value="Cobalamin (vitamin B12)-binding domain"/>
    <property type="match status" value="1"/>
</dbReference>
<dbReference type="GO" id="GO:0003700">
    <property type="term" value="F:DNA-binding transcription factor activity"/>
    <property type="evidence" value="ECO:0007669"/>
    <property type="project" value="InterPro"/>
</dbReference>
<evidence type="ECO:0000313" key="5">
    <source>
        <dbReference type="EMBL" id="AVK95671.1"/>
    </source>
</evidence>
<dbReference type="SUPFAM" id="SSF46955">
    <property type="entry name" value="Putative DNA-binding domain"/>
    <property type="match status" value="1"/>
</dbReference>
<dbReference type="GeneID" id="48275540"/>